<sequence>MGRSGRINGLEILHNPTSQAVIQSVVVGQSVRPSGGHGGGDGLWPPPPPVFVSCISGWQEQQFHRSLCISRFLGLR</sequence>
<proteinExistence type="predicted"/>
<evidence type="ECO:0000313" key="2">
    <source>
        <dbReference type="WBParaSite" id="Gr19_v10_g190.t1"/>
    </source>
</evidence>
<name>A0A914HLJ9_GLORO</name>
<evidence type="ECO:0000313" key="1">
    <source>
        <dbReference type="Proteomes" id="UP000887572"/>
    </source>
</evidence>
<dbReference type="AlphaFoldDB" id="A0A914HLJ9"/>
<reference evidence="2" key="1">
    <citation type="submission" date="2022-11" db="UniProtKB">
        <authorList>
            <consortium name="WormBaseParasite"/>
        </authorList>
    </citation>
    <scope>IDENTIFICATION</scope>
</reference>
<keyword evidence="1" id="KW-1185">Reference proteome</keyword>
<dbReference type="Proteomes" id="UP000887572">
    <property type="component" value="Unplaced"/>
</dbReference>
<organism evidence="1 2">
    <name type="scientific">Globodera rostochiensis</name>
    <name type="common">Golden nematode worm</name>
    <name type="synonym">Heterodera rostochiensis</name>
    <dbReference type="NCBI Taxonomy" id="31243"/>
    <lineage>
        <taxon>Eukaryota</taxon>
        <taxon>Metazoa</taxon>
        <taxon>Ecdysozoa</taxon>
        <taxon>Nematoda</taxon>
        <taxon>Chromadorea</taxon>
        <taxon>Rhabditida</taxon>
        <taxon>Tylenchina</taxon>
        <taxon>Tylenchomorpha</taxon>
        <taxon>Tylenchoidea</taxon>
        <taxon>Heteroderidae</taxon>
        <taxon>Heteroderinae</taxon>
        <taxon>Globodera</taxon>
    </lineage>
</organism>
<dbReference type="WBParaSite" id="Gr19_v10_g190.t1">
    <property type="protein sequence ID" value="Gr19_v10_g190.t1"/>
    <property type="gene ID" value="Gr19_v10_g190"/>
</dbReference>
<protein>
    <submittedName>
        <fullName evidence="2">Uncharacterized protein</fullName>
    </submittedName>
</protein>
<accession>A0A914HLJ9</accession>